<dbReference type="PANTHER" id="PTHR21066">
    <property type="entry name" value="ODORANT-BINDING PROTEIN 59A-RELATED"/>
    <property type="match status" value="1"/>
</dbReference>
<evidence type="ECO:0000256" key="1">
    <source>
        <dbReference type="ARBA" id="ARBA00004613"/>
    </source>
</evidence>
<dbReference type="InterPro" id="IPR052295">
    <property type="entry name" value="Odorant-binding_protein"/>
</dbReference>
<dbReference type="GO" id="GO:0005576">
    <property type="term" value="C:extracellular region"/>
    <property type="evidence" value="ECO:0007669"/>
    <property type="project" value="UniProtKB-SubCell"/>
</dbReference>
<keyword evidence="3" id="KW-0964">Secreted</keyword>
<dbReference type="AlphaFoldDB" id="A0A345BEQ8"/>
<keyword evidence="4" id="KW-0732">Signal</keyword>
<evidence type="ECO:0000256" key="4">
    <source>
        <dbReference type="SAM" id="SignalP"/>
    </source>
</evidence>
<organism evidence="5">
    <name type="scientific">Lobesia botrana</name>
    <dbReference type="NCBI Taxonomy" id="209534"/>
    <lineage>
        <taxon>Eukaryota</taxon>
        <taxon>Metazoa</taxon>
        <taxon>Ecdysozoa</taxon>
        <taxon>Arthropoda</taxon>
        <taxon>Hexapoda</taxon>
        <taxon>Insecta</taxon>
        <taxon>Pterygota</taxon>
        <taxon>Neoptera</taxon>
        <taxon>Endopterygota</taxon>
        <taxon>Lepidoptera</taxon>
        <taxon>Glossata</taxon>
        <taxon>Ditrysia</taxon>
        <taxon>Tortricoidea</taxon>
        <taxon>Tortricidae</taxon>
        <taxon>Olethreutinae</taxon>
        <taxon>Olethreutini</taxon>
        <taxon>Lobesia</taxon>
    </lineage>
</organism>
<dbReference type="Gene3D" id="1.10.238.270">
    <property type="match status" value="1"/>
</dbReference>
<feature type="chain" id="PRO_5017021453" evidence="4">
    <location>
        <begin position="18"/>
        <end position="184"/>
    </location>
</feature>
<comment type="subcellular location">
    <subcellularLocation>
        <location evidence="1">Secreted</location>
    </subcellularLocation>
</comment>
<proteinExistence type="evidence at transcript level"/>
<comment type="similarity">
    <text evidence="2">Belongs to the PBP/GOBP family.</text>
</comment>
<protein>
    <submittedName>
        <fullName evidence="5">Odorant-binding protein OBP35</fullName>
    </submittedName>
</protein>
<dbReference type="PANTHER" id="PTHR21066:SF3">
    <property type="entry name" value="IP02236P"/>
    <property type="match status" value="1"/>
</dbReference>
<dbReference type="EMBL" id="MG788214">
    <property type="protein sequence ID" value="AXF48732.1"/>
    <property type="molecule type" value="mRNA"/>
</dbReference>
<reference evidence="5" key="1">
    <citation type="journal article" date="2018" name="Comp. Biochem. Physiol. Part D Genomics Proteomics">
        <title>Analysis of the grapevine moth Lobesia botrana antennal transcriptome and expression of odorant-binding and chemosensory proteins.</title>
        <authorList>
            <person name="Rojas V."/>
            <person name="Jimenez H."/>
            <person name="Palma-Millanao R."/>
            <person name="Gonzalez-Gonzalez A."/>
            <person name="Machuca J."/>
            <person name="Godoy R."/>
            <person name="Ceballos R."/>
            <person name="Mutis A."/>
            <person name="Venthur H."/>
        </authorList>
    </citation>
    <scope>NUCLEOTIDE SEQUENCE</scope>
</reference>
<evidence type="ECO:0000256" key="3">
    <source>
        <dbReference type="ARBA" id="ARBA00022525"/>
    </source>
</evidence>
<name>A0A345BEQ8_9NEOP</name>
<sequence>MMMRGCVLFAVLHLISAQGQFPPGLPPNFPQKCLGPPPAVEKPHECCPIPPFFSDEDFAECGFQRLEEGNDAPQKRGPPDCSKQLCMLKKYDLLLEDEGIDEEAIKKFLDDWAEKNAEFQAAAEIAKERCIGRNLQGPPQICEANKLVFCVSSIIFDKCPTWQETEGCTTLRAHMDDCRPPFPN</sequence>
<feature type="signal peptide" evidence="4">
    <location>
        <begin position="1"/>
        <end position="17"/>
    </location>
</feature>
<evidence type="ECO:0000256" key="2">
    <source>
        <dbReference type="ARBA" id="ARBA00008098"/>
    </source>
</evidence>
<accession>A0A345BEQ8</accession>
<evidence type="ECO:0000313" key="5">
    <source>
        <dbReference type="EMBL" id="AXF48732.1"/>
    </source>
</evidence>